<keyword evidence="2" id="KW-1185">Reference proteome</keyword>
<gene>
    <name evidence="1" type="ORF">CLUMA_CG007284</name>
</gene>
<dbReference type="Proteomes" id="UP000183832">
    <property type="component" value="Unassembled WGS sequence"/>
</dbReference>
<accession>A0A1J1I2D6</accession>
<name>A0A1J1I2D6_9DIPT</name>
<evidence type="ECO:0000313" key="1">
    <source>
        <dbReference type="EMBL" id="CRK93756.1"/>
    </source>
</evidence>
<protein>
    <submittedName>
        <fullName evidence="1">CLUMA_CG007284, isoform A</fullName>
    </submittedName>
</protein>
<proteinExistence type="predicted"/>
<reference evidence="1 2" key="1">
    <citation type="submission" date="2015-04" db="EMBL/GenBank/DDBJ databases">
        <authorList>
            <person name="Syromyatnikov M.Y."/>
            <person name="Popov V.N."/>
        </authorList>
    </citation>
    <scope>NUCLEOTIDE SEQUENCE [LARGE SCALE GENOMIC DNA]</scope>
</reference>
<sequence>MTTKENSFNALHNQSFCALILAFTQHQSFDDWKILIRVEWNEFGKIKKFTNQYFCSQLACMFVMRVDKVCLLELQTFPIYSLRNCLERSKNGTNSCSTSSEGQIVKRSKRHHKTSAIIVEKTILNPLDRKQSRFVDEIKFKNAVELAL</sequence>
<evidence type="ECO:0000313" key="2">
    <source>
        <dbReference type="Proteomes" id="UP000183832"/>
    </source>
</evidence>
<dbReference type="AlphaFoldDB" id="A0A1J1I2D6"/>
<dbReference type="EMBL" id="CVRI01000038">
    <property type="protein sequence ID" value="CRK93756.1"/>
    <property type="molecule type" value="Genomic_DNA"/>
</dbReference>
<organism evidence="1 2">
    <name type="scientific">Clunio marinus</name>
    <dbReference type="NCBI Taxonomy" id="568069"/>
    <lineage>
        <taxon>Eukaryota</taxon>
        <taxon>Metazoa</taxon>
        <taxon>Ecdysozoa</taxon>
        <taxon>Arthropoda</taxon>
        <taxon>Hexapoda</taxon>
        <taxon>Insecta</taxon>
        <taxon>Pterygota</taxon>
        <taxon>Neoptera</taxon>
        <taxon>Endopterygota</taxon>
        <taxon>Diptera</taxon>
        <taxon>Nematocera</taxon>
        <taxon>Chironomoidea</taxon>
        <taxon>Chironomidae</taxon>
        <taxon>Clunio</taxon>
    </lineage>
</organism>